<dbReference type="SUPFAM" id="SSF50494">
    <property type="entry name" value="Trypsin-like serine proteases"/>
    <property type="match status" value="1"/>
</dbReference>
<accession>A0A336L4S2</accession>
<keyword evidence="6" id="KW-0732">Signal</keyword>
<sequence length="385" mass="44204">MYFQLKFCLLLFFSVSSVKSRSKPFNGLVSIQNSMKLHLCGGVLLDLDFVVTSAKCLIKPEGEFYEKHELFVFNNTLVETTSKKVESLLIHTNNNENDVALLKIEPFDEPEIADILTAIDTPEVDEDCKIHGWLRQVFFGKNVKKQPNYQSTSVKIIKSRECSSETNSSANICLSVSYPCYGLGSALVCDDILAGLGSTCQVRGKKMQKFTDLSKFNIWIDAVVRASVYNDVKALMKLTKQFNTPISNNDEDKIVFLDPEDSIDKRVEIKNDDDDSETFFEVNTPINENNLNVVCESCFKECTPIWSDPSSVNAWLSNHNCKRGILYPYSCFYTVKKYIYDKNTGNDFVTNYEYFTQYINSFSDKFWENYRKYADYFNIYSNIKI</sequence>
<feature type="signal peptide" evidence="6">
    <location>
        <begin position="1"/>
        <end position="20"/>
    </location>
</feature>
<evidence type="ECO:0000256" key="5">
    <source>
        <dbReference type="ARBA" id="ARBA00024195"/>
    </source>
</evidence>
<evidence type="ECO:0000313" key="9">
    <source>
        <dbReference type="EMBL" id="SSX30925.1"/>
    </source>
</evidence>
<dbReference type="Gene3D" id="2.40.10.10">
    <property type="entry name" value="Trypsin-like serine proteases"/>
    <property type="match status" value="2"/>
</dbReference>
<comment type="similarity">
    <text evidence="5">Belongs to the peptidase S1 family. CLIP subfamily.</text>
</comment>
<keyword evidence="3" id="KW-0720">Serine protease</keyword>
<evidence type="ECO:0000256" key="2">
    <source>
        <dbReference type="ARBA" id="ARBA00022801"/>
    </source>
</evidence>
<evidence type="ECO:0000256" key="6">
    <source>
        <dbReference type="SAM" id="SignalP"/>
    </source>
</evidence>
<keyword evidence="4" id="KW-1015">Disulfide bond</keyword>
<keyword evidence="2" id="KW-0378">Hydrolase</keyword>
<dbReference type="InterPro" id="IPR009003">
    <property type="entry name" value="Peptidase_S1_PA"/>
</dbReference>
<evidence type="ECO:0000259" key="7">
    <source>
        <dbReference type="PROSITE" id="PS50240"/>
    </source>
</evidence>
<evidence type="ECO:0000256" key="4">
    <source>
        <dbReference type="ARBA" id="ARBA00023157"/>
    </source>
</evidence>
<dbReference type="EMBL" id="UFQS01001527">
    <property type="protein sequence ID" value="SSX11357.1"/>
    <property type="molecule type" value="Genomic_DNA"/>
</dbReference>
<dbReference type="InterPro" id="IPR043504">
    <property type="entry name" value="Peptidase_S1_PA_chymotrypsin"/>
</dbReference>
<feature type="chain" id="PRO_5033342816" evidence="6">
    <location>
        <begin position="21"/>
        <end position="385"/>
    </location>
</feature>
<dbReference type="SMART" id="SM00020">
    <property type="entry name" value="Tryp_SPc"/>
    <property type="match status" value="1"/>
</dbReference>
<keyword evidence="1" id="KW-0645">Protease</keyword>
<organism evidence="8">
    <name type="scientific">Culicoides sonorensis</name>
    <name type="common">Biting midge</name>
    <dbReference type="NCBI Taxonomy" id="179676"/>
    <lineage>
        <taxon>Eukaryota</taxon>
        <taxon>Metazoa</taxon>
        <taxon>Ecdysozoa</taxon>
        <taxon>Arthropoda</taxon>
        <taxon>Hexapoda</taxon>
        <taxon>Insecta</taxon>
        <taxon>Pterygota</taxon>
        <taxon>Neoptera</taxon>
        <taxon>Endopterygota</taxon>
        <taxon>Diptera</taxon>
        <taxon>Nematocera</taxon>
        <taxon>Chironomoidea</taxon>
        <taxon>Ceratopogonidae</taxon>
        <taxon>Ceratopogoninae</taxon>
        <taxon>Culicoides</taxon>
        <taxon>Monoculicoides</taxon>
    </lineage>
</organism>
<dbReference type="PANTHER" id="PTHR24276">
    <property type="entry name" value="POLYSERASE-RELATED"/>
    <property type="match status" value="1"/>
</dbReference>
<protein>
    <submittedName>
        <fullName evidence="8">CSON003055 protein</fullName>
    </submittedName>
</protein>
<feature type="domain" description="Peptidase S1" evidence="7">
    <location>
        <begin position="12"/>
        <end position="225"/>
    </location>
</feature>
<gene>
    <name evidence="8" type="primary">CSON003055</name>
</gene>
<dbReference type="GO" id="GO:0004252">
    <property type="term" value="F:serine-type endopeptidase activity"/>
    <property type="evidence" value="ECO:0007669"/>
    <property type="project" value="InterPro"/>
</dbReference>
<evidence type="ECO:0000256" key="3">
    <source>
        <dbReference type="ARBA" id="ARBA00022825"/>
    </source>
</evidence>
<dbReference type="AlphaFoldDB" id="A0A336L4S2"/>
<dbReference type="InterPro" id="IPR001254">
    <property type="entry name" value="Trypsin_dom"/>
</dbReference>
<dbReference type="VEuPathDB" id="VectorBase:CSON003055"/>
<proteinExistence type="inferred from homology"/>
<reference evidence="9" key="2">
    <citation type="submission" date="2018-07" db="EMBL/GenBank/DDBJ databases">
        <authorList>
            <person name="Quirk P.G."/>
            <person name="Krulwich T.A."/>
        </authorList>
    </citation>
    <scope>NUCLEOTIDE SEQUENCE</scope>
</reference>
<name>A0A336L4S2_CULSO</name>
<dbReference type="GO" id="GO:0006508">
    <property type="term" value="P:proteolysis"/>
    <property type="evidence" value="ECO:0007669"/>
    <property type="project" value="UniProtKB-KW"/>
</dbReference>
<dbReference type="PROSITE" id="PS50240">
    <property type="entry name" value="TRYPSIN_DOM"/>
    <property type="match status" value="1"/>
</dbReference>
<dbReference type="InterPro" id="IPR050430">
    <property type="entry name" value="Peptidase_S1"/>
</dbReference>
<evidence type="ECO:0000313" key="8">
    <source>
        <dbReference type="EMBL" id="SSX11357.1"/>
    </source>
</evidence>
<evidence type="ECO:0000256" key="1">
    <source>
        <dbReference type="ARBA" id="ARBA00022670"/>
    </source>
</evidence>
<dbReference type="EMBL" id="UFQT01001527">
    <property type="protein sequence ID" value="SSX30925.1"/>
    <property type="molecule type" value="Genomic_DNA"/>
</dbReference>
<reference evidence="8" key="1">
    <citation type="submission" date="2018-04" db="EMBL/GenBank/DDBJ databases">
        <authorList>
            <person name="Go L.Y."/>
            <person name="Mitchell J.A."/>
        </authorList>
    </citation>
    <scope>NUCLEOTIDE SEQUENCE</scope>
    <source>
        <tissue evidence="8">Whole organism</tissue>
    </source>
</reference>
<dbReference type="Pfam" id="PF00089">
    <property type="entry name" value="Trypsin"/>
    <property type="match status" value="1"/>
</dbReference>
<dbReference type="PANTHER" id="PTHR24276:SF96">
    <property type="entry name" value="PEPTIDASE S1 DOMAIN-CONTAINING PROTEIN"/>
    <property type="match status" value="1"/>
</dbReference>